<dbReference type="PANTHER" id="PTHR45737">
    <property type="entry name" value="VON WILLEBRAND FACTOR A DOMAIN-CONTAINING PROTEIN 5A"/>
    <property type="match status" value="1"/>
</dbReference>
<dbReference type="Proteomes" id="UP000310108">
    <property type="component" value="Unassembled WGS sequence"/>
</dbReference>
<evidence type="ECO:0000313" key="1">
    <source>
        <dbReference type="EMBL" id="TKW50925.1"/>
    </source>
</evidence>
<gene>
    <name evidence="1" type="ORF">CTA1_1746</name>
</gene>
<sequence>MDEDFIVSVENNPAHRSSLSRTAKSLLDPILEYVWNTRQELGDKIRFFALGVGYRVPHRLINRIGRFGGGYGEVVDIEAKPHWEDRLMVMLAAGVGPNSWDCTIDLGPGFERRSLDSNRFWDESTQHESESPGVVSFVSFVQAPYPIPPMHPFAFRSIFLLLDLRSGSPPTKVILSANTTDEANPGTEHVLFLEPTKTDTSTIRHLATKAVLLGLKAEVDRQTPNRRQEELAQENAVALGTNYAVTSRWTSYVAVQHSTGVVDEVDFCKAPFLQGELADFIDTPISYNKTPRISHPDDPFLFPRLDLAPQQRSRHFPPRRQLVRLASIDWTDLVLAQESEGLLIINDSVRQTLSKHFHLGTADLLNSLVFDLSLLNIAPNKQQDFVDTIMINSYFQTHKSL</sequence>
<reference evidence="1 2" key="1">
    <citation type="journal article" date="2019" name="PLoS ONE">
        <title>Comparative genome analysis indicates high evolutionary potential of pathogenicity genes in Colletotrichum tanaceti.</title>
        <authorList>
            <person name="Lelwala R.V."/>
            <person name="Korhonen P.K."/>
            <person name="Young N.D."/>
            <person name="Scott J.B."/>
            <person name="Ades P.A."/>
            <person name="Gasser R.B."/>
            <person name="Taylor P.W.J."/>
        </authorList>
    </citation>
    <scope>NUCLEOTIDE SEQUENCE [LARGE SCALE GENOMIC DNA]</scope>
    <source>
        <strain evidence="1">BRIP57314</strain>
    </source>
</reference>
<dbReference type="AlphaFoldDB" id="A0A4U6X6K2"/>
<name>A0A4U6X6K2_9PEZI</name>
<dbReference type="OrthoDB" id="5243981at2759"/>
<evidence type="ECO:0000313" key="2">
    <source>
        <dbReference type="Proteomes" id="UP000310108"/>
    </source>
</evidence>
<organism evidence="1 2">
    <name type="scientific">Colletotrichum tanaceti</name>
    <dbReference type="NCBI Taxonomy" id="1306861"/>
    <lineage>
        <taxon>Eukaryota</taxon>
        <taxon>Fungi</taxon>
        <taxon>Dikarya</taxon>
        <taxon>Ascomycota</taxon>
        <taxon>Pezizomycotina</taxon>
        <taxon>Sordariomycetes</taxon>
        <taxon>Hypocreomycetidae</taxon>
        <taxon>Glomerellales</taxon>
        <taxon>Glomerellaceae</taxon>
        <taxon>Colletotrichum</taxon>
        <taxon>Colletotrichum destructivum species complex</taxon>
    </lineage>
</organism>
<comment type="caution">
    <text evidence="1">The sequence shown here is derived from an EMBL/GenBank/DDBJ whole genome shotgun (WGS) entry which is preliminary data.</text>
</comment>
<keyword evidence="2" id="KW-1185">Reference proteome</keyword>
<dbReference type="PANTHER" id="PTHR45737:SF4">
    <property type="entry name" value="VON WILLEBRAND DOMAIN PROTEIN (AFU_ORTHOLOGUE AFUA_4G01160)"/>
    <property type="match status" value="1"/>
</dbReference>
<protein>
    <submittedName>
        <fullName evidence="1">Uncharacterized protein</fullName>
    </submittedName>
</protein>
<dbReference type="STRING" id="1306861.A0A4U6X6K2"/>
<accession>A0A4U6X6K2</accession>
<proteinExistence type="predicted"/>
<dbReference type="EMBL" id="PJEX01000349">
    <property type="protein sequence ID" value="TKW50925.1"/>
    <property type="molecule type" value="Genomic_DNA"/>
</dbReference>